<dbReference type="AlphaFoldDB" id="A0A6A6C084"/>
<dbReference type="Pfam" id="PF02776">
    <property type="entry name" value="TPP_enzyme_N"/>
    <property type="match status" value="1"/>
</dbReference>
<dbReference type="InterPro" id="IPR011766">
    <property type="entry name" value="TPP_enzyme_TPP-bd"/>
</dbReference>
<dbReference type="EC" id="4.1.2.63" evidence="9"/>
<dbReference type="CDD" id="cd07035">
    <property type="entry name" value="TPP_PYR_POX_like"/>
    <property type="match status" value="1"/>
</dbReference>
<feature type="domain" description="Thiamine pyrophosphate enzyme central" evidence="11">
    <location>
        <begin position="193"/>
        <end position="323"/>
    </location>
</feature>
<dbReference type="RefSeq" id="XP_033661356.1">
    <property type="nucleotide sequence ID" value="XM_033818730.1"/>
</dbReference>
<feature type="domain" description="Thiamine pyrophosphate enzyme TPP-binding" evidence="12">
    <location>
        <begin position="397"/>
        <end position="565"/>
    </location>
</feature>
<comment type="similarity">
    <text evidence="2 10">Belongs to the TPP enzyme family.</text>
</comment>
<evidence type="ECO:0000256" key="8">
    <source>
        <dbReference type="ARBA" id="ARBA00044454"/>
    </source>
</evidence>
<evidence type="ECO:0000256" key="7">
    <source>
        <dbReference type="ARBA" id="ARBA00044451"/>
    </source>
</evidence>
<comment type="cofactor">
    <cofactor evidence="1">
        <name>thiamine diphosphate</name>
        <dbReference type="ChEBI" id="CHEBI:58937"/>
    </cofactor>
</comment>
<keyword evidence="15" id="KW-1185">Reference proteome</keyword>
<dbReference type="Proteomes" id="UP000799537">
    <property type="component" value="Unassembled WGS sequence"/>
</dbReference>
<evidence type="ECO:0000256" key="1">
    <source>
        <dbReference type="ARBA" id="ARBA00001964"/>
    </source>
</evidence>
<dbReference type="Pfam" id="PF00205">
    <property type="entry name" value="TPP_enzyme_M"/>
    <property type="match status" value="1"/>
</dbReference>
<comment type="catalytic activity">
    <reaction evidence="8">
        <text>an (R)-2-hydroxy-long-chain-fatty acyl-CoA = a long-chain fatty aldehyde + formyl-CoA</text>
        <dbReference type="Rhea" id="RHEA:67444"/>
        <dbReference type="ChEBI" id="CHEBI:17176"/>
        <dbReference type="ChEBI" id="CHEBI:57376"/>
        <dbReference type="ChEBI" id="CHEBI:170012"/>
        <dbReference type="EC" id="4.1.2.63"/>
    </reaction>
    <physiologicalReaction direction="left-to-right" evidence="8">
        <dbReference type="Rhea" id="RHEA:67445"/>
    </physiologicalReaction>
</comment>
<sequence length="592" mass="64397">MAESITGAELVARSLKSLEIDTIFGLTGYPITAIGEASIDLGIRFLGFRNEQAASYAATAYGYLTGKPGCLLVVGGPGVIHALAGVINSSGNCFPLLMLAGSSETYLLTKGSFQELDAVSLLTPHVKTAVRWTNKDNAIDPIAKAYRTAWYGRPGAVFVDMPADLLRSKVDFKHQPRIAIPPPPAPFPDIDRVSRIAQVLQNAKAPLVLIGKGCAYARAEDSLRQLIDTTQLPFVPSPMGKGVVPDSHPCNVSSARSSALRNADVILVLAARLNWIFHFGEPPKFSPTARLIQVDIDADVIGQNRGDAELGVVSDITKFAAQLQIELSKWQYPNNTPYWHRLRQEKTLNETKQSHLEHLHLQPLKIENAFYHIRTTLDNLSPPADGRIVYIAEGARTMDTSRTCFFQEHPRLRLDAGTHGTMGVGMGYAIAAWEAYNGPHATARSGMAGRKKVVCIVGDSAFGFSGMEVETMARFGMDVLVFVMNNGGVYHGHANSREEWQAQHEATKRGDGANGLRSWSLGYETRYDLVADAVGGKGYFVRTSDELIKATEEGFRTNVPVIINVSMESGRGSVAVFGFEVPPPSKSKDTKL</sequence>
<evidence type="ECO:0000256" key="6">
    <source>
        <dbReference type="ARBA" id="ARBA00023239"/>
    </source>
</evidence>
<name>A0A6A6C084_ZASCE</name>
<keyword evidence="3" id="KW-0479">Metal-binding</keyword>
<feature type="domain" description="Thiamine pyrophosphate enzyme N-terminal TPP-binding" evidence="13">
    <location>
        <begin position="6"/>
        <end position="120"/>
    </location>
</feature>
<dbReference type="CDD" id="cd02004">
    <property type="entry name" value="TPP_BZL_OCoD_HPCL"/>
    <property type="match status" value="1"/>
</dbReference>
<dbReference type="PANTHER" id="PTHR43710:SF2">
    <property type="entry name" value="2-HYDROXYACYL-COA LYASE 1"/>
    <property type="match status" value="1"/>
</dbReference>
<dbReference type="GO" id="GO:0000287">
    <property type="term" value="F:magnesium ion binding"/>
    <property type="evidence" value="ECO:0007669"/>
    <property type="project" value="InterPro"/>
</dbReference>
<dbReference type="InterPro" id="IPR029035">
    <property type="entry name" value="DHS-like_NAD/FAD-binding_dom"/>
</dbReference>
<accession>A0A6A6C084</accession>
<reference evidence="14" key="1">
    <citation type="journal article" date="2020" name="Stud. Mycol.">
        <title>101 Dothideomycetes genomes: a test case for predicting lifestyles and emergence of pathogens.</title>
        <authorList>
            <person name="Haridas S."/>
            <person name="Albert R."/>
            <person name="Binder M."/>
            <person name="Bloem J."/>
            <person name="Labutti K."/>
            <person name="Salamov A."/>
            <person name="Andreopoulos B."/>
            <person name="Baker S."/>
            <person name="Barry K."/>
            <person name="Bills G."/>
            <person name="Bluhm B."/>
            <person name="Cannon C."/>
            <person name="Castanera R."/>
            <person name="Culley D."/>
            <person name="Daum C."/>
            <person name="Ezra D."/>
            <person name="Gonzalez J."/>
            <person name="Henrissat B."/>
            <person name="Kuo A."/>
            <person name="Liang C."/>
            <person name="Lipzen A."/>
            <person name="Lutzoni F."/>
            <person name="Magnuson J."/>
            <person name="Mondo S."/>
            <person name="Nolan M."/>
            <person name="Ohm R."/>
            <person name="Pangilinan J."/>
            <person name="Park H.-J."/>
            <person name="Ramirez L."/>
            <person name="Alfaro M."/>
            <person name="Sun H."/>
            <person name="Tritt A."/>
            <person name="Yoshinaga Y."/>
            <person name="Zwiers L.-H."/>
            <person name="Turgeon B."/>
            <person name="Goodwin S."/>
            <person name="Spatafora J."/>
            <person name="Crous P."/>
            <person name="Grigoriev I."/>
        </authorList>
    </citation>
    <scope>NUCLEOTIDE SEQUENCE</scope>
    <source>
        <strain evidence="14">ATCC 36951</strain>
    </source>
</reference>
<gene>
    <name evidence="14" type="ORF">M409DRAFT_70433</name>
</gene>
<dbReference type="InterPro" id="IPR045025">
    <property type="entry name" value="HACL1-like"/>
</dbReference>
<keyword evidence="6" id="KW-0456">Lyase</keyword>
<keyword evidence="4" id="KW-0460">Magnesium</keyword>
<evidence type="ECO:0000256" key="9">
    <source>
        <dbReference type="ARBA" id="ARBA00044518"/>
    </source>
</evidence>
<dbReference type="Pfam" id="PF02775">
    <property type="entry name" value="TPP_enzyme_C"/>
    <property type="match status" value="1"/>
</dbReference>
<dbReference type="SUPFAM" id="SSF52518">
    <property type="entry name" value="Thiamin diphosphate-binding fold (THDP-binding)"/>
    <property type="match status" value="2"/>
</dbReference>
<evidence type="ECO:0000259" key="12">
    <source>
        <dbReference type="Pfam" id="PF02775"/>
    </source>
</evidence>
<dbReference type="Gene3D" id="3.40.50.970">
    <property type="match status" value="2"/>
</dbReference>
<dbReference type="GO" id="GO:0005777">
    <property type="term" value="C:peroxisome"/>
    <property type="evidence" value="ECO:0007669"/>
    <property type="project" value="TreeGrafter"/>
</dbReference>
<keyword evidence="5 10" id="KW-0786">Thiamine pyrophosphate</keyword>
<dbReference type="InterPro" id="IPR012000">
    <property type="entry name" value="Thiamin_PyroP_enz_cen_dom"/>
</dbReference>
<evidence type="ECO:0000259" key="13">
    <source>
        <dbReference type="Pfam" id="PF02776"/>
    </source>
</evidence>
<evidence type="ECO:0000259" key="11">
    <source>
        <dbReference type="Pfam" id="PF00205"/>
    </source>
</evidence>
<protein>
    <recommendedName>
        <fullName evidence="9">2-hydroxyacyl-CoA lyase</fullName>
        <ecNumber evidence="9">4.1.2.63</ecNumber>
    </recommendedName>
</protein>
<dbReference type="PANTHER" id="PTHR43710">
    <property type="entry name" value="2-HYDROXYACYL-COA LYASE"/>
    <property type="match status" value="1"/>
</dbReference>
<dbReference type="InterPro" id="IPR012001">
    <property type="entry name" value="Thiamin_PyroP_enz_TPP-bd_dom"/>
</dbReference>
<dbReference type="OrthoDB" id="10006023at2759"/>
<evidence type="ECO:0000256" key="5">
    <source>
        <dbReference type="ARBA" id="ARBA00023052"/>
    </source>
</evidence>
<evidence type="ECO:0000256" key="4">
    <source>
        <dbReference type="ARBA" id="ARBA00022842"/>
    </source>
</evidence>
<organism evidence="14 15">
    <name type="scientific">Zasmidium cellare ATCC 36951</name>
    <dbReference type="NCBI Taxonomy" id="1080233"/>
    <lineage>
        <taxon>Eukaryota</taxon>
        <taxon>Fungi</taxon>
        <taxon>Dikarya</taxon>
        <taxon>Ascomycota</taxon>
        <taxon>Pezizomycotina</taxon>
        <taxon>Dothideomycetes</taxon>
        <taxon>Dothideomycetidae</taxon>
        <taxon>Mycosphaerellales</taxon>
        <taxon>Mycosphaerellaceae</taxon>
        <taxon>Zasmidium</taxon>
    </lineage>
</organism>
<evidence type="ECO:0000256" key="3">
    <source>
        <dbReference type="ARBA" id="ARBA00022723"/>
    </source>
</evidence>
<dbReference type="GeneID" id="54572002"/>
<dbReference type="EMBL" id="ML993626">
    <property type="protein sequence ID" value="KAF2160467.1"/>
    <property type="molecule type" value="Genomic_DNA"/>
</dbReference>
<evidence type="ECO:0000256" key="10">
    <source>
        <dbReference type="RuleBase" id="RU362132"/>
    </source>
</evidence>
<dbReference type="InterPro" id="IPR029061">
    <property type="entry name" value="THDP-binding"/>
</dbReference>
<evidence type="ECO:0000256" key="2">
    <source>
        <dbReference type="ARBA" id="ARBA00007812"/>
    </source>
</evidence>
<dbReference type="SUPFAM" id="SSF52467">
    <property type="entry name" value="DHS-like NAD/FAD-binding domain"/>
    <property type="match status" value="1"/>
</dbReference>
<dbReference type="FunFam" id="3.40.50.970:FF:000071">
    <property type="entry name" value="2-hydroxyphytanoyl-CoA lyase, putative"/>
    <property type="match status" value="1"/>
</dbReference>
<evidence type="ECO:0000313" key="14">
    <source>
        <dbReference type="EMBL" id="KAF2160467.1"/>
    </source>
</evidence>
<dbReference type="GO" id="GO:0030976">
    <property type="term" value="F:thiamine pyrophosphate binding"/>
    <property type="evidence" value="ECO:0007669"/>
    <property type="project" value="InterPro"/>
</dbReference>
<dbReference type="GO" id="GO:0106359">
    <property type="term" value="F:2-hydroxyacyl-CoA lyase activity"/>
    <property type="evidence" value="ECO:0007669"/>
    <property type="project" value="UniProtKB-EC"/>
</dbReference>
<evidence type="ECO:0000313" key="15">
    <source>
        <dbReference type="Proteomes" id="UP000799537"/>
    </source>
</evidence>
<comment type="catalytic activity">
    <reaction evidence="7">
        <text>a 2-hydroxy-3-methyl fatty acyl-CoA = a 2-methyl-branched fatty aldehyde + formyl-CoA</text>
        <dbReference type="Rhea" id="RHEA:25375"/>
        <dbReference type="ChEBI" id="CHEBI:49188"/>
        <dbReference type="ChEBI" id="CHEBI:57376"/>
        <dbReference type="ChEBI" id="CHEBI:58783"/>
        <dbReference type="EC" id="4.1.2.63"/>
    </reaction>
    <physiologicalReaction direction="left-to-right" evidence="7">
        <dbReference type="Rhea" id="RHEA:25376"/>
    </physiologicalReaction>
</comment>
<dbReference type="Gene3D" id="3.40.50.1220">
    <property type="entry name" value="TPP-binding domain"/>
    <property type="match status" value="1"/>
</dbReference>
<dbReference type="GO" id="GO:0001561">
    <property type="term" value="P:fatty acid alpha-oxidation"/>
    <property type="evidence" value="ECO:0007669"/>
    <property type="project" value="TreeGrafter"/>
</dbReference>
<proteinExistence type="inferred from homology"/>